<keyword evidence="14 20" id="KW-1133">Transmembrane helix</keyword>
<dbReference type="FunFam" id="2.70.150.10:FF:000002">
    <property type="entry name" value="Copper-transporting ATPase 1, putative"/>
    <property type="match status" value="1"/>
</dbReference>
<evidence type="ECO:0000256" key="14">
    <source>
        <dbReference type="ARBA" id="ARBA00022989"/>
    </source>
</evidence>
<comment type="catalytic activity">
    <reaction evidence="18">
        <text>Cu(2+)(in) + ATP + H2O = Cu(2+)(out) + ADP + phosphate + H(+)</text>
        <dbReference type="Rhea" id="RHEA:10376"/>
        <dbReference type="ChEBI" id="CHEBI:15377"/>
        <dbReference type="ChEBI" id="CHEBI:15378"/>
        <dbReference type="ChEBI" id="CHEBI:29036"/>
        <dbReference type="ChEBI" id="CHEBI:30616"/>
        <dbReference type="ChEBI" id="CHEBI:43474"/>
        <dbReference type="ChEBI" id="CHEBI:456216"/>
        <dbReference type="EC" id="7.2.2.9"/>
    </reaction>
</comment>
<keyword evidence="11 20" id="KW-0067">ATP-binding</keyword>
<dbReference type="CDD" id="cd02094">
    <property type="entry name" value="P-type_ATPase_Cu-like"/>
    <property type="match status" value="1"/>
</dbReference>
<feature type="transmembrane region" description="Helical" evidence="20">
    <location>
        <begin position="269"/>
        <end position="287"/>
    </location>
</feature>
<dbReference type="PROSITE" id="PS00154">
    <property type="entry name" value="ATPASE_E1_E2"/>
    <property type="match status" value="1"/>
</dbReference>
<keyword evidence="10" id="KW-0187">Copper transport</keyword>
<dbReference type="PROSITE" id="PS50846">
    <property type="entry name" value="HMA_2"/>
    <property type="match status" value="2"/>
</dbReference>
<dbReference type="InterPro" id="IPR036412">
    <property type="entry name" value="HAD-like_sf"/>
</dbReference>
<sequence>MAKYTIRILGMSCAACVRRVELGLTNLQGVTEASVNLAAQKATVEYDPQIVKPANLEAKIRDLGYEPVSSPQPEDKPERTTINIGGMHCAACVRRVENTLKRIPGVLEANVNLASSRAVVTHEPGKADVFELRKVLDDSGYQFLGVVGEQSEDPLEAARKQELRDLKIKLAVGAVLSILIHIAAFPHLIPSLHSLIPSNWLLIAGFIMTTPVVFWVGSRFIIGAYKAALQKTSDMNTLVSVGALSAYLYSSVVTFFPRFFETAGIPAPVYFDGAAMIVTLILLGRYLEARAKGKTSEAIQRLMGLKPKTARVIRDDTEIDLPVELVQVGDVIVVRPGERIPTDGIVLSGSSSVDESMLTGESIPVLKEQDAEVFGATINKTGSFTFRATKVGAETALAQIIRLVEEAQGSKPPIQRFADKVASIFVPVVFSIAIVTFIVWYFLVPDSVFSRAMLNFVSVLIIACPCAMGLATPTAIMVGTGLGAEKGILIKSGESLEKAYKLTTVVFDKTGTLTRGEPVVTDIIPAEDVGQDEVMRIALSIEAVSEHPLAQAIMDRGKSEGMQALPLQDFQAETGLGVRGSLENRPVLLGNRRFMEMQSISMNGLENSVQTIGDQGKTTVLVAQEDKVIGLLGLQDVPRDGAREAVESLKHMGLTVAMITGDNRKTAEAIGSSVGIDTVLAEVLPGEKAQEIRRIQGTGQVVAMVGDGINDAPALTAADIGIAIGAGTDVAIEAGDVTLIKSDLQLVPSAIRLSLQTMKVIKQNLFWAFFYNSLGIPIAAGVLYPFFGILLNPVYAAAAMALSSVSVVSNSLRLRWSLGKKL</sequence>
<dbReference type="InterPro" id="IPR036163">
    <property type="entry name" value="HMA_dom_sf"/>
</dbReference>
<comment type="subcellular location">
    <subcellularLocation>
        <location evidence="1">Cell membrane</location>
        <topology evidence="1">Multi-pass membrane protein</topology>
    </subcellularLocation>
</comment>
<evidence type="ECO:0000256" key="18">
    <source>
        <dbReference type="ARBA" id="ARBA00047424"/>
    </source>
</evidence>
<keyword evidence="3" id="KW-0813">Transport</keyword>
<dbReference type="NCBIfam" id="TIGR01494">
    <property type="entry name" value="ATPase_P-type"/>
    <property type="match status" value="1"/>
</dbReference>
<evidence type="ECO:0000313" key="23">
    <source>
        <dbReference type="Proteomes" id="UP000006055"/>
    </source>
</evidence>
<keyword evidence="23" id="KW-1185">Reference proteome</keyword>
<dbReference type="InterPro" id="IPR018303">
    <property type="entry name" value="ATPase_P-typ_P_site"/>
</dbReference>
<evidence type="ECO:0000256" key="7">
    <source>
        <dbReference type="ARBA" id="ARBA00022723"/>
    </source>
</evidence>
<evidence type="ECO:0000256" key="12">
    <source>
        <dbReference type="ARBA" id="ARBA00022842"/>
    </source>
</evidence>
<gene>
    <name evidence="22" type="ordered locus">Desti_4295</name>
</gene>
<dbReference type="SFLD" id="SFLDG00002">
    <property type="entry name" value="C1.7:_P-type_atpase_like"/>
    <property type="match status" value="1"/>
</dbReference>
<keyword evidence="9 20" id="KW-0547">Nucleotide-binding</keyword>
<dbReference type="EMBL" id="CP003360">
    <property type="protein sequence ID" value="AFM26929.1"/>
    <property type="molecule type" value="Genomic_DNA"/>
</dbReference>
<keyword evidence="5" id="KW-0597">Phosphoprotein</keyword>
<evidence type="ECO:0000256" key="17">
    <source>
        <dbReference type="ARBA" id="ARBA00023136"/>
    </source>
</evidence>
<keyword evidence="12" id="KW-0460">Magnesium</keyword>
<evidence type="ECO:0000256" key="8">
    <source>
        <dbReference type="ARBA" id="ARBA00022737"/>
    </source>
</evidence>
<dbReference type="NCBIfam" id="TIGR00003">
    <property type="entry name" value="copper ion binding protein"/>
    <property type="match status" value="2"/>
</dbReference>
<dbReference type="GO" id="GO:0016887">
    <property type="term" value="F:ATP hydrolysis activity"/>
    <property type="evidence" value="ECO:0007669"/>
    <property type="project" value="InterPro"/>
</dbReference>
<evidence type="ECO:0000256" key="2">
    <source>
        <dbReference type="ARBA" id="ARBA00006024"/>
    </source>
</evidence>
<feature type="transmembrane region" description="Helical" evidence="20">
    <location>
        <begin position="456"/>
        <end position="482"/>
    </location>
</feature>
<dbReference type="KEGG" id="dti:Desti_4295"/>
<dbReference type="AlphaFoldDB" id="I4CBI8"/>
<dbReference type="InterPro" id="IPR001757">
    <property type="entry name" value="P_typ_ATPase"/>
</dbReference>
<evidence type="ECO:0000256" key="3">
    <source>
        <dbReference type="ARBA" id="ARBA00022448"/>
    </source>
</evidence>
<keyword evidence="16" id="KW-0406">Ion transport</keyword>
<dbReference type="PRINTS" id="PR00119">
    <property type="entry name" value="CATATPASE"/>
</dbReference>
<protein>
    <submittedName>
        <fullName evidence="22">Copper/silver-translocating P-type ATPase</fullName>
    </submittedName>
</protein>
<feature type="transmembrane region" description="Helical" evidence="20">
    <location>
        <begin position="237"/>
        <end position="257"/>
    </location>
</feature>
<dbReference type="GO" id="GO:0005524">
    <property type="term" value="F:ATP binding"/>
    <property type="evidence" value="ECO:0007669"/>
    <property type="project" value="UniProtKB-UniRule"/>
</dbReference>
<evidence type="ECO:0000313" key="22">
    <source>
        <dbReference type="EMBL" id="AFM26929.1"/>
    </source>
</evidence>
<feature type="transmembrane region" description="Helical" evidence="20">
    <location>
        <begin position="765"/>
        <end position="787"/>
    </location>
</feature>
<dbReference type="Gene3D" id="3.40.1110.10">
    <property type="entry name" value="Calcium-transporting ATPase, cytoplasmic domain N"/>
    <property type="match status" value="1"/>
</dbReference>
<dbReference type="InterPro" id="IPR006122">
    <property type="entry name" value="HMA_Cu_ion-bd"/>
</dbReference>
<dbReference type="PRINTS" id="PR00943">
    <property type="entry name" value="CUATPASE"/>
</dbReference>
<evidence type="ECO:0000256" key="16">
    <source>
        <dbReference type="ARBA" id="ARBA00023065"/>
    </source>
</evidence>
<feature type="domain" description="HMA" evidence="21">
    <location>
        <begin position="78"/>
        <end position="144"/>
    </location>
</feature>
<comment type="catalytic activity">
    <reaction evidence="19">
        <text>Cu(+)(in) + ATP + H2O = Cu(+)(out) + ADP + phosphate + H(+)</text>
        <dbReference type="Rhea" id="RHEA:25792"/>
        <dbReference type="ChEBI" id="CHEBI:15377"/>
        <dbReference type="ChEBI" id="CHEBI:15378"/>
        <dbReference type="ChEBI" id="CHEBI:30616"/>
        <dbReference type="ChEBI" id="CHEBI:43474"/>
        <dbReference type="ChEBI" id="CHEBI:49552"/>
        <dbReference type="ChEBI" id="CHEBI:456216"/>
        <dbReference type="EC" id="7.2.2.8"/>
    </reaction>
</comment>
<keyword evidence="13" id="KW-1278">Translocase</keyword>
<dbReference type="Gene3D" id="3.30.70.100">
    <property type="match status" value="2"/>
</dbReference>
<dbReference type="PATRIC" id="fig|706587.4.peg.4873"/>
<dbReference type="Proteomes" id="UP000006055">
    <property type="component" value="Chromosome"/>
</dbReference>
<evidence type="ECO:0000256" key="19">
    <source>
        <dbReference type="ARBA" id="ARBA00049289"/>
    </source>
</evidence>
<dbReference type="PROSITE" id="PS01047">
    <property type="entry name" value="HMA_1"/>
    <property type="match status" value="2"/>
</dbReference>
<dbReference type="InterPro" id="IPR023299">
    <property type="entry name" value="ATPase_P-typ_cyto_dom_N"/>
</dbReference>
<dbReference type="Gene3D" id="3.40.50.1000">
    <property type="entry name" value="HAD superfamily/HAD-like"/>
    <property type="match status" value="1"/>
</dbReference>
<dbReference type="InterPro" id="IPR008250">
    <property type="entry name" value="ATPase_P-typ_transduc_dom_A_sf"/>
</dbReference>
<dbReference type="CDD" id="cd00371">
    <property type="entry name" value="HMA"/>
    <property type="match status" value="2"/>
</dbReference>
<feature type="transmembrane region" description="Helical" evidence="20">
    <location>
        <begin position="201"/>
        <end position="225"/>
    </location>
</feature>
<feature type="transmembrane region" description="Helical" evidence="20">
    <location>
        <begin position="793"/>
        <end position="812"/>
    </location>
</feature>
<dbReference type="GO" id="GO:0005507">
    <property type="term" value="F:copper ion binding"/>
    <property type="evidence" value="ECO:0007669"/>
    <property type="project" value="InterPro"/>
</dbReference>
<dbReference type="HOGENOM" id="CLU_001771_0_3_7"/>
<dbReference type="SUPFAM" id="SSF56784">
    <property type="entry name" value="HAD-like"/>
    <property type="match status" value="1"/>
</dbReference>
<evidence type="ECO:0000256" key="11">
    <source>
        <dbReference type="ARBA" id="ARBA00022840"/>
    </source>
</evidence>
<evidence type="ECO:0000256" key="6">
    <source>
        <dbReference type="ARBA" id="ARBA00022692"/>
    </source>
</evidence>
<dbReference type="STRING" id="706587.Desti_4295"/>
<dbReference type="FunFam" id="3.40.50.1000:FF:000144">
    <property type="entry name" value="copper-transporting ATPase 1 isoform X2"/>
    <property type="match status" value="1"/>
</dbReference>
<dbReference type="InterPro" id="IPR023298">
    <property type="entry name" value="ATPase_P-typ_TM_dom_sf"/>
</dbReference>
<reference evidence="23" key="1">
    <citation type="submission" date="2012-06" db="EMBL/GenBank/DDBJ databases">
        <title>Complete sequence of chromosome of Desulfomonile tiedjei DSM 6799.</title>
        <authorList>
            <person name="Lucas S."/>
            <person name="Copeland A."/>
            <person name="Lapidus A."/>
            <person name="Glavina del Rio T."/>
            <person name="Dalin E."/>
            <person name="Tice H."/>
            <person name="Bruce D."/>
            <person name="Goodwin L."/>
            <person name="Pitluck S."/>
            <person name="Peters L."/>
            <person name="Ovchinnikova G."/>
            <person name="Zeytun A."/>
            <person name="Lu M."/>
            <person name="Kyrpides N."/>
            <person name="Mavromatis K."/>
            <person name="Ivanova N."/>
            <person name="Brettin T."/>
            <person name="Detter J.C."/>
            <person name="Han C."/>
            <person name="Larimer F."/>
            <person name="Land M."/>
            <person name="Hauser L."/>
            <person name="Markowitz V."/>
            <person name="Cheng J.-F."/>
            <person name="Hugenholtz P."/>
            <person name="Woyke T."/>
            <person name="Wu D."/>
            <person name="Spring S."/>
            <person name="Schroeder M."/>
            <person name="Brambilla E."/>
            <person name="Klenk H.-P."/>
            <person name="Eisen J.A."/>
        </authorList>
    </citation>
    <scope>NUCLEOTIDE SEQUENCE [LARGE SCALE GENOMIC DNA]</scope>
    <source>
        <strain evidence="23">ATCC 49306 / DSM 6799 / DCB-1</strain>
    </source>
</reference>
<name>I4CBI8_DESTA</name>
<dbReference type="InterPro" id="IPR017969">
    <property type="entry name" value="Heavy-metal-associated_CS"/>
</dbReference>
<dbReference type="PRINTS" id="PR00942">
    <property type="entry name" value="CUATPASEI"/>
</dbReference>
<dbReference type="InterPro" id="IPR027256">
    <property type="entry name" value="P-typ_ATPase_IB"/>
</dbReference>
<organism evidence="22 23">
    <name type="scientific">Desulfomonile tiedjei (strain ATCC 49306 / DSM 6799 / DCB-1)</name>
    <dbReference type="NCBI Taxonomy" id="706587"/>
    <lineage>
        <taxon>Bacteria</taxon>
        <taxon>Pseudomonadati</taxon>
        <taxon>Thermodesulfobacteriota</taxon>
        <taxon>Desulfomonilia</taxon>
        <taxon>Desulfomonilales</taxon>
        <taxon>Desulfomonilaceae</taxon>
        <taxon>Desulfomonile</taxon>
    </lineage>
</organism>
<keyword evidence="17 20" id="KW-0472">Membrane</keyword>
<keyword evidence="15" id="KW-0186">Copper</keyword>
<dbReference type="OrthoDB" id="9763278at2"/>
<evidence type="ECO:0000256" key="5">
    <source>
        <dbReference type="ARBA" id="ARBA00022553"/>
    </source>
</evidence>
<dbReference type="InterPro" id="IPR006121">
    <property type="entry name" value="HMA_dom"/>
</dbReference>
<evidence type="ECO:0000256" key="1">
    <source>
        <dbReference type="ARBA" id="ARBA00004651"/>
    </source>
</evidence>
<evidence type="ECO:0000256" key="13">
    <source>
        <dbReference type="ARBA" id="ARBA00022967"/>
    </source>
</evidence>
<dbReference type="GO" id="GO:0005886">
    <property type="term" value="C:plasma membrane"/>
    <property type="evidence" value="ECO:0007669"/>
    <property type="project" value="UniProtKB-SubCell"/>
</dbReference>
<dbReference type="InterPro" id="IPR023214">
    <property type="entry name" value="HAD_sf"/>
</dbReference>
<evidence type="ECO:0000259" key="21">
    <source>
        <dbReference type="PROSITE" id="PS50846"/>
    </source>
</evidence>
<dbReference type="SFLD" id="SFLDF00027">
    <property type="entry name" value="p-type_atpase"/>
    <property type="match status" value="1"/>
</dbReference>
<feature type="transmembrane region" description="Helical" evidence="20">
    <location>
        <begin position="421"/>
        <end position="444"/>
    </location>
</feature>
<dbReference type="InterPro" id="IPR044492">
    <property type="entry name" value="P_typ_ATPase_HD_dom"/>
</dbReference>
<dbReference type="RefSeq" id="WP_014812049.1">
    <property type="nucleotide sequence ID" value="NC_018025.1"/>
</dbReference>
<dbReference type="SFLD" id="SFLDS00003">
    <property type="entry name" value="Haloacid_Dehalogenase"/>
    <property type="match status" value="1"/>
</dbReference>
<comment type="similarity">
    <text evidence="2 20">Belongs to the cation transport ATPase (P-type) (TC 3.A.3) family. Type IB subfamily.</text>
</comment>
<dbReference type="Gene3D" id="2.70.150.10">
    <property type="entry name" value="Calcium-transporting ATPase, cytoplasmic transduction domain A"/>
    <property type="match status" value="1"/>
</dbReference>
<dbReference type="SUPFAM" id="SSF55008">
    <property type="entry name" value="HMA, heavy metal-associated domain"/>
    <property type="match status" value="2"/>
</dbReference>
<evidence type="ECO:0000256" key="15">
    <source>
        <dbReference type="ARBA" id="ARBA00023008"/>
    </source>
</evidence>
<keyword evidence="4 20" id="KW-1003">Cell membrane</keyword>
<dbReference type="GO" id="GO:0055070">
    <property type="term" value="P:copper ion homeostasis"/>
    <property type="evidence" value="ECO:0007669"/>
    <property type="project" value="TreeGrafter"/>
</dbReference>
<dbReference type="GO" id="GO:0043682">
    <property type="term" value="F:P-type divalent copper transporter activity"/>
    <property type="evidence" value="ECO:0007669"/>
    <property type="project" value="UniProtKB-EC"/>
</dbReference>
<keyword evidence="7 20" id="KW-0479">Metal-binding</keyword>
<dbReference type="PANTHER" id="PTHR43520">
    <property type="entry name" value="ATP7, ISOFORM B"/>
    <property type="match status" value="1"/>
</dbReference>
<dbReference type="PANTHER" id="PTHR43520:SF8">
    <property type="entry name" value="P-TYPE CU(+) TRANSPORTER"/>
    <property type="match status" value="1"/>
</dbReference>
<proteinExistence type="inferred from homology"/>
<evidence type="ECO:0000256" key="9">
    <source>
        <dbReference type="ARBA" id="ARBA00022741"/>
    </source>
</evidence>
<feature type="domain" description="HMA" evidence="21">
    <location>
        <begin position="2"/>
        <end position="68"/>
    </location>
</feature>
<dbReference type="SUPFAM" id="SSF81665">
    <property type="entry name" value="Calcium ATPase, transmembrane domain M"/>
    <property type="match status" value="1"/>
</dbReference>
<keyword evidence="8" id="KW-0677">Repeat</keyword>
<evidence type="ECO:0000256" key="10">
    <source>
        <dbReference type="ARBA" id="ARBA00022796"/>
    </source>
</evidence>
<feature type="transmembrane region" description="Helical" evidence="20">
    <location>
        <begin position="168"/>
        <end position="189"/>
    </location>
</feature>
<dbReference type="GO" id="GO:0140581">
    <property type="term" value="F:P-type monovalent copper transporter activity"/>
    <property type="evidence" value="ECO:0007669"/>
    <property type="project" value="UniProtKB-EC"/>
</dbReference>
<dbReference type="Pfam" id="PF00702">
    <property type="entry name" value="Hydrolase"/>
    <property type="match status" value="1"/>
</dbReference>
<dbReference type="SUPFAM" id="SSF81653">
    <property type="entry name" value="Calcium ATPase, transduction domain A"/>
    <property type="match status" value="1"/>
</dbReference>
<dbReference type="NCBIfam" id="TIGR01511">
    <property type="entry name" value="ATPase-IB1_Cu"/>
    <property type="match status" value="1"/>
</dbReference>
<dbReference type="Pfam" id="PF00403">
    <property type="entry name" value="HMA"/>
    <property type="match status" value="2"/>
</dbReference>
<dbReference type="NCBIfam" id="TIGR01525">
    <property type="entry name" value="ATPase-IB_hvy"/>
    <property type="match status" value="1"/>
</dbReference>
<dbReference type="Pfam" id="PF00122">
    <property type="entry name" value="E1-E2_ATPase"/>
    <property type="match status" value="1"/>
</dbReference>
<dbReference type="FunFam" id="3.30.70.100:FF:000005">
    <property type="entry name" value="Copper-exporting P-type ATPase A"/>
    <property type="match status" value="2"/>
</dbReference>
<evidence type="ECO:0000256" key="4">
    <source>
        <dbReference type="ARBA" id="ARBA00022475"/>
    </source>
</evidence>
<accession>I4CBI8</accession>
<dbReference type="InterPro" id="IPR059000">
    <property type="entry name" value="ATPase_P-type_domA"/>
</dbReference>
<keyword evidence="6 20" id="KW-0812">Transmembrane</keyword>
<evidence type="ECO:0000256" key="20">
    <source>
        <dbReference type="RuleBase" id="RU362081"/>
    </source>
</evidence>
<dbReference type="eggNOG" id="COG2217">
    <property type="taxonomic scope" value="Bacteria"/>
</dbReference>